<dbReference type="EMBL" id="JBHMAG010000002">
    <property type="protein sequence ID" value="MFB9750136.1"/>
    <property type="molecule type" value="Genomic_DNA"/>
</dbReference>
<dbReference type="Pfam" id="PF13088">
    <property type="entry name" value="BNR_2"/>
    <property type="match status" value="1"/>
</dbReference>
<protein>
    <submittedName>
        <fullName evidence="2">Sialidase family protein</fullName>
    </submittedName>
</protein>
<proteinExistence type="predicted"/>
<comment type="caution">
    <text evidence="2">The sequence shown here is derived from an EMBL/GenBank/DDBJ whole genome shotgun (WGS) entry which is preliminary data.</text>
</comment>
<dbReference type="RefSeq" id="WP_344916718.1">
    <property type="nucleotide sequence ID" value="NZ_BAAAYO010000021.1"/>
</dbReference>
<accession>A0ABV5VPD4</accession>
<dbReference type="Gene3D" id="2.120.10.10">
    <property type="match status" value="1"/>
</dbReference>
<dbReference type="InterPro" id="IPR011040">
    <property type="entry name" value="Sialidase"/>
</dbReference>
<dbReference type="InterPro" id="IPR036278">
    <property type="entry name" value="Sialidase_sf"/>
</dbReference>
<feature type="domain" description="Sialidase" evidence="1">
    <location>
        <begin position="62"/>
        <end position="334"/>
    </location>
</feature>
<dbReference type="SUPFAM" id="SSF50939">
    <property type="entry name" value="Sialidases"/>
    <property type="match status" value="1"/>
</dbReference>
<dbReference type="PANTHER" id="PTHR43752">
    <property type="entry name" value="BNR/ASP-BOX REPEAT FAMILY PROTEIN"/>
    <property type="match status" value="1"/>
</dbReference>
<keyword evidence="3" id="KW-1185">Reference proteome</keyword>
<dbReference type="CDD" id="cd15482">
    <property type="entry name" value="Sialidase_non-viral"/>
    <property type="match status" value="1"/>
</dbReference>
<name>A0ABV5VPD4_9BACL</name>
<sequence length="358" mass="39769">MTIKPIRHIVVYKDEQYNTFPSVVQNKDGGFVAAFRQAPDRLDTYGLEHIDPSSKAAIVVSRDGTGWSGQPSVLYDDFFCGVQDPCLNVLRDGTLLATLFMWKVADRADAEDRADYTHPVFDKWIAKPVGSYTVRSTDGGQTWDRPVAVGIENVFIRGNCVETDDGALLAPFYGHADGLWRVVVGRTDDLGKTWSVHAEIAPEEGYGFFEPNLYRTPSGKLVLFTRCHKSKPEPGDGQAAFPLVTAESADGGLTWSRPVRHPIYSPSPFHALRLADGRVLLSYGYRFRPFGIRALVLNAECEGVEQAEEVVLREDGHGSDIGYTSAVQLEDGRVLVMYYYSEPGERHRYIAGTILEVQ</sequence>
<reference evidence="2 3" key="1">
    <citation type="submission" date="2024-09" db="EMBL/GenBank/DDBJ databases">
        <authorList>
            <person name="Sun Q."/>
            <person name="Mori K."/>
        </authorList>
    </citation>
    <scope>NUCLEOTIDE SEQUENCE [LARGE SCALE GENOMIC DNA]</scope>
    <source>
        <strain evidence="2 3">JCM 12520</strain>
    </source>
</reference>
<organism evidence="2 3">
    <name type="scientific">Paenibacillus hodogayensis</name>
    <dbReference type="NCBI Taxonomy" id="279208"/>
    <lineage>
        <taxon>Bacteria</taxon>
        <taxon>Bacillati</taxon>
        <taxon>Bacillota</taxon>
        <taxon>Bacilli</taxon>
        <taxon>Bacillales</taxon>
        <taxon>Paenibacillaceae</taxon>
        <taxon>Paenibacillus</taxon>
    </lineage>
</organism>
<evidence type="ECO:0000313" key="3">
    <source>
        <dbReference type="Proteomes" id="UP001589619"/>
    </source>
</evidence>
<dbReference type="Proteomes" id="UP001589619">
    <property type="component" value="Unassembled WGS sequence"/>
</dbReference>
<gene>
    <name evidence="2" type="ORF">ACFFNY_01000</name>
</gene>
<evidence type="ECO:0000259" key="1">
    <source>
        <dbReference type="Pfam" id="PF13088"/>
    </source>
</evidence>
<dbReference type="PANTHER" id="PTHR43752:SF2">
    <property type="entry name" value="BNR_ASP-BOX REPEAT FAMILY PROTEIN"/>
    <property type="match status" value="1"/>
</dbReference>
<evidence type="ECO:0000313" key="2">
    <source>
        <dbReference type="EMBL" id="MFB9750136.1"/>
    </source>
</evidence>